<dbReference type="Gramene" id="OBART12G07010.1">
    <property type="protein sequence ID" value="OBART12G07010.1"/>
    <property type="gene ID" value="OBART12G07010"/>
</dbReference>
<reference evidence="2" key="2">
    <citation type="submission" date="2015-03" db="UniProtKB">
        <authorList>
            <consortium name="EnsemblPlants"/>
        </authorList>
    </citation>
    <scope>IDENTIFICATION</scope>
</reference>
<dbReference type="AlphaFoldDB" id="A0A0D3HSU5"/>
<evidence type="ECO:0000313" key="3">
    <source>
        <dbReference type="Proteomes" id="UP000026960"/>
    </source>
</evidence>
<accession>A0A0D3HSU5</accession>
<dbReference type="Proteomes" id="UP000026960">
    <property type="component" value="Chromosome 12"/>
</dbReference>
<sequence length="236" mass="25130">MYVFRATTTISPSPSSDTPATTTVLEAFASYSSVVLETPISQLGAQGTGNSESTKAAVGEVVYSDEVSTQLAKLATTKVLSTEVAVQLAGTDEVVTNGKEQQQESVSIAQELQHVSASLLSPVEHVLDCNVQSELFPENSRLAGDGRVALTKNLMAVLATNEDQLSASRAATSKAQDAAQAVGARSPTRRRPRRPVDPIPTRQSERQKAMANADAPVANRAELLKKIRLLLQIFLN</sequence>
<feature type="compositionally biased region" description="Low complexity" evidence="1">
    <location>
        <begin position="172"/>
        <end position="181"/>
    </location>
</feature>
<dbReference type="HOGENOM" id="CLU_113488_0_0_1"/>
<evidence type="ECO:0000313" key="2">
    <source>
        <dbReference type="EnsemblPlants" id="OBART12G07010.1"/>
    </source>
</evidence>
<dbReference type="PaxDb" id="65489-OBART12G07010.1"/>
<dbReference type="EnsemblPlants" id="OBART12G07010.1">
    <property type="protein sequence ID" value="OBART12G07010.1"/>
    <property type="gene ID" value="OBART12G07010"/>
</dbReference>
<protein>
    <submittedName>
        <fullName evidence="2">Uncharacterized protein</fullName>
    </submittedName>
</protein>
<name>A0A0D3HSU5_9ORYZ</name>
<feature type="region of interest" description="Disordered" evidence="1">
    <location>
        <begin position="172"/>
        <end position="214"/>
    </location>
</feature>
<reference evidence="2" key="1">
    <citation type="journal article" date="2009" name="Rice">
        <title>De Novo Next Generation Sequencing of Plant Genomes.</title>
        <authorList>
            <person name="Rounsley S."/>
            <person name="Marri P.R."/>
            <person name="Yu Y."/>
            <person name="He R."/>
            <person name="Sisneros N."/>
            <person name="Goicoechea J.L."/>
            <person name="Lee S.J."/>
            <person name="Angelova A."/>
            <person name="Kudrna D."/>
            <person name="Luo M."/>
            <person name="Affourtit J."/>
            <person name="Desany B."/>
            <person name="Knight J."/>
            <person name="Niazi F."/>
            <person name="Egholm M."/>
            <person name="Wing R.A."/>
        </authorList>
    </citation>
    <scope>NUCLEOTIDE SEQUENCE [LARGE SCALE GENOMIC DNA]</scope>
    <source>
        <strain evidence="2">cv. IRGC 105608</strain>
    </source>
</reference>
<proteinExistence type="predicted"/>
<organism evidence="2">
    <name type="scientific">Oryza barthii</name>
    <dbReference type="NCBI Taxonomy" id="65489"/>
    <lineage>
        <taxon>Eukaryota</taxon>
        <taxon>Viridiplantae</taxon>
        <taxon>Streptophyta</taxon>
        <taxon>Embryophyta</taxon>
        <taxon>Tracheophyta</taxon>
        <taxon>Spermatophyta</taxon>
        <taxon>Magnoliopsida</taxon>
        <taxon>Liliopsida</taxon>
        <taxon>Poales</taxon>
        <taxon>Poaceae</taxon>
        <taxon>BOP clade</taxon>
        <taxon>Oryzoideae</taxon>
        <taxon>Oryzeae</taxon>
        <taxon>Oryzinae</taxon>
        <taxon>Oryza</taxon>
    </lineage>
</organism>
<keyword evidence="3" id="KW-1185">Reference proteome</keyword>
<evidence type="ECO:0000256" key="1">
    <source>
        <dbReference type="SAM" id="MobiDB-lite"/>
    </source>
</evidence>